<proteinExistence type="predicted"/>
<reference evidence="2 3" key="1">
    <citation type="submission" date="2020-08" db="EMBL/GenBank/DDBJ databases">
        <title>Sequencing the genomes of 1000 actinobacteria strains.</title>
        <authorList>
            <person name="Klenk H.-P."/>
        </authorList>
    </citation>
    <scope>NUCLEOTIDE SEQUENCE [LARGE SCALE GENOMIC DNA]</scope>
    <source>
        <strain evidence="2 3">DSM 44786</strain>
    </source>
</reference>
<keyword evidence="2" id="KW-0808">Transferase</keyword>
<dbReference type="CDD" id="cd04301">
    <property type="entry name" value="NAT_SF"/>
    <property type="match status" value="1"/>
</dbReference>
<dbReference type="Pfam" id="PF13527">
    <property type="entry name" value="Acetyltransf_9"/>
    <property type="match status" value="1"/>
</dbReference>
<evidence type="ECO:0000259" key="1">
    <source>
        <dbReference type="PROSITE" id="PS51186"/>
    </source>
</evidence>
<dbReference type="PROSITE" id="PS51186">
    <property type="entry name" value="GNAT"/>
    <property type="match status" value="1"/>
</dbReference>
<dbReference type="Gene3D" id="3.40.630.30">
    <property type="match status" value="1"/>
</dbReference>
<feature type="domain" description="N-acetyltransferase" evidence="1">
    <location>
        <begin position="1"/>
        <end position="156"/>
    </location>
</feature>
<evidence type="ECO:0000313" key="2">
    <source>
        <dbReference type="EMBL" id="MBB4944782.1"/>
    </source>
</evidence>
<keyword evidence="2" id="KW-0012">Acyltransferase</keyword>
<keyword evidence="3" id="KW-1185">Reference proteome</keyword>
<dbReference type="EC" id="2.3.1.-" evidence="2"/>
<dbReference type="RefSeq" id="WP_184910971.1">
    <property type="nucleotide sequence ID" value="NZ_JACHJR010000001.1"/>
</dbReference>
<accession>A0A7W7S767</accession>
<name>A0A7W7S767_9ACTN</name>
<dbReference type="AlphaFoldDB" id="A0A7W7S767"/>
<dbReference type="InterPro" id="IPR016181">
    <property type="entry name" value="Acyl_CoA_acyltransferase"/>
</dbReference>
<protein>
    <submittedName>
        <fullName evidence="2">Putative acetyltransferase</fullName>
        <ecNumber evidence="2">2.3.1.-</ecNumber>
    </submittedName>
</protein>
<dbReference type="GO" id="GO:0016747">
    <property type="term" value="F:acyltransferase activity, transferring groups other than amino-acyl groups"/>
    <property type="evidence" value="ECO:0007669"/>
    <property type="project" value="InterPro"/>
</dbReference>
<dbReference type="Proteomes" id="UP000573327">
    <property type="component" value="Unassembled WGS sequence"/>
</dbReference>
<sequence>MLIRRETPADVAAVRAVTAVAFARAETVEPIEVALLDQLRSGPAWLPPLSMVATGTDGAVVGHVVCSRAHVDGAPVVGLGPISVLPGHQRQGVGLALVHAVLGGADALGEPLVALLGSPDYYGRYGFRPSTEYGITAPDPTWGRFFQARPLAAYQPSLRGAFVYPQAFDLA</sequence>
<comment type="caution">
    <text evidence="2">The sequence shown here is derived from an EMBL/GenBank/DDBJ whole genome shotgun (WGS) entry which is preliminary data.</text>
</comment>
<dbReference type="EMBL" id="JACHJR010000001">
    <property type="protein sequence ID" value="MBB4944782.1"/>
    <property type="molecule type" value="Genomic_DNA"/>
</dbReference>
<dbReference type="InterPro" id="IPR000182">
    <property type="entry name" value="GNAT_dom"/>
</dbReference>
<organism evidence="2 3">
    <name type="scientific">Kitasatospora gansuensis</name>
    <dbReference type="NCBI Taxonomy" id="258050"/>
    <lineage>
        <taxon>Bacteria</taxon>
        <taxon>Bacillati</taxon>
        <taxon>Actinomycetota</taxon>
        <taxon>Actinomycetes</taxon>
        <taxon>Kitasatosporales</taxon>
        <taxon>Streptomycetaceae</taxon>
        <taxon>Kitasatospora</taxon>
    </lineage>
</organism>
<dbReference type="SUPFAM" id="SSF55729">
    <property type="entry name" value="Acyl-CoA N-acyltransferases (Nat)"/>
    <property type="match status" value="1"/>
</dbReference>
<evidence type="ECO:0000313" key="3">
    <source>
        <dbReference type="Proteomes" id="UP000573327"/>
    </source>
</evidence>
<gene>
    <name evidence="2" type="ORF">F4556_000317</name>
</gene>